<proteinExistence type="predicted"/>
<organism evidence="2 3">
    <name type="scientific">Hespellia stercorisuis DSM 15480</name>
    <dbReference type="NCBI Taxonomy" id="1121950"/>
    <lineage>
        <taxon>Bacteria</taxon>
        <taxon>Bacillati</taxon>
        <taxon>Bacillota</taxon>
        <taxon>Clostridia</taxon>
        <taxon>Lachnospirales</taxon>
        <taxon>Lachnospiraceae</taxon>
        <taxon>Hespellia</taxon>
    </lineage>
</organism>
<dbReference type="Proteomes" id="UP000184301">
    <property type="component" value="Unassembled WGS sequence"/>
</dbReference>
<protein>
    <submittedName>
        <fullName evidence="2">Uncharacterized protein</fullName>
    </submittedName>
</protein>
<feature type="region of interest" description="Disordered" evidence="1">
    <location>
        <begin position="1"/>
        <end position="56"/>
    </location>
</feature>
<accession>A0A1M6U674</accession>
<evidence type="ECO:0000313" key="3">
    <source>
        <dbReference type="Proteomes" id="UP000184301"/>
    </source>
</evidence>
<evidence type="ECO:0000256" key="1">
    <source>
        <dbReference type="SAM" id="MobiDB-lite"/>
    </source>
</evidence>
<dbReference type="AlphaFoldDB" id="A0A1M6U674"/>
<feature type="compositionally biased region" description="Basic and acidic residues" evidence="1">
    <location>
        <begin position="1"/>
        <end position="15"/>
    </location>
</feature>
<dbReference type="RefSeq" id="WP_159434670.1">
    <property type="nucleotide sequence ID" value="NZ_FQZY01000067.1"/>
</dbReference>
<evidence type="ECO:0000313" key="2">
    <source>
        <dbReference type="EMBL" id="SHK64785.1"/>
    </source>
</evidence>
<sequence>MLKKENGKEGQKKLQNEQPVNPELQREEDEKRTEMGKKDFHDVGGFPRPPLSGGIV</sequence>
<reference evidence="2 3" key="1">
    <citation type="submission" date="2016-11" db="EMBL/GenBank/DDBJ databases">
        <authorList>
            <person name="Jaros S."/>
            <person name="Januszkiewicz K."/>
            <person name="Wedrychowicz H."/>
        </authorList>
    </citation>
    <scope>NUCLEOTIDE SEQUENCE [LARGE SCALE GENOMIC DNA]</scope>
    <source>
        <strain evidence="2 3">DSM 15480</strain>
    </source>
</reference>
<dbReference type="EMBL" id="FQZY01000067">
    <property type="protein sequence ID" value="SHK64785.1"/>
    <property type="molecule type" value="Genomic_DNA"/>
</dbReference>
<name>A0A1M6U674_9FIRM</name>
<gene>
    <name evidence="2" type="ORF">SAMN02745243_03419</name>
</gene>
<feature type="compositionally biased region" description="Basic and acidic residues" evidence="1">
    <location>
        <begin position="24"/>
        <end position="42"/>
    </location>
</feature>
<keyword evidence="3" id="KW-1185">Reference proteome</keyword>